<organism evidence="1 2">
    <name type="scientific">Scutellospora calospora</name>
    <dbReference type="NCBI Taxonomy" id="85575"/>
    <lineage>
        <taxon>Eukaryota</taxon>
        <taxon>Fungi</taxon>
        <taxon>Fungi incertae sedis</taxon>
        <taxon>Mucoromycota</taxon>
        <taxon>Glomeromycotina</taxon>
        <taxon>Glomeromycetes</taxon>
        <taxon>Diversisporales</taxon>
        <taxon>Gigasporaceae</taxon>
        <taxon>Scutellospora</taxon>
    </lineage>
</organism>
<keyword evidence="2" id="KW-1185">Reference proteome</keyword>
<proteinExistence type="predicted"/>
<accession>A0ACA9KLR2</accession>
<protein>
    <submittedName>
        <fullName evidence="1">9935_t:CDS:1</fullName>
    </submittedName>
</protein>
<evidence type="ECO:0000313" key="2">
    <source>
        <dbReference type="Proteomes" id="UP000789860"/>
    </source>
</evidence>
<gene>
    <name evidence="1" type="ORF">SCALOS_LOCUS2369</name>
</gene>
<evidence type="ECO:0000313" key="1">
    <source>
        <dbReference type="EMBL" id="CAG8479663.1"/>
    </source>
</evidence>
<sequence>MKLTSKEQEDYFRENNKENPNCDLCNSKHFRCKETTCTQCCNLNKCNSYPCKFCKDEKINCEYSIIRNEEEFETFKELGMEAYIGQIENTKEGKAHIHGFCEFKELISTKKIKQMFGDYHIYISLRLRGSVESNIEYVSKLYNHCEKHKKKCRCDYFDLNHICEVCNDNCLVRTRARRTGSLNLV</sequence>
<reference evidence="1" key="1">
    <citation type="submission" date="2021-06" db="EMBL/GenBank/DDBJ databases">
        <authorList>
            <person name="Kallberg Y."/>
            <person name="Tangrot J."/>
            <person name="Rosling A."/>
        </authorList>
    </citation>
    <scope>NUCLEOTIDE SEQUENCE</scope>
    <source>
        <strain evidence="1">AU212A</strain>
    </source>
</reference>
<feature type="non-terminal residue" evidence="1">
    <location>
        <position position="185"/>
    </location>
</feature>
<dbReference type="Proteomes" id="UP000789860">
    <property type="component" value="Unassembled WGS sequence"/>
</dbReference>
<comment type="caution">
    <text evidence="1">The sequence shown here is derived from an EMBL/GenBank/DDBJ whole genome shotgun (WGS) entry which is preliminary data.</text>
</comment>
<name>A0ACA9KLR2_9GLOM</name>
<dbReference type="EMBL" id="CAJVPM010002088">
    <property type="protein sequence ID" value="CAG8479663.1"/>
    <property type="molecule type" value="Genomic_DNA"/>
</dbReference>